<dbReference type="Proteomes" id="UP000295748">
    <property type="component" value="Chromosome"/>
</dbReference>
<dbReference type="InterPro" id="IPR006059">
    <property type="entry name" value="SBP"/>
</dbReference>
<dbReference type="Gene3D" id="3.40.190.10">
    <property type="entry name" value="Periplasmic binding protein-like II"/>
    <property type="match status" value="2"/>
</dbReference>
<dbReference type="InterPro" id="IPR050490">
    <property type="entry name" value="Bact_solute-bd_prot1"/>
</dbReference>
<dbReference type="SUPFAM" id="SSF53850">
    <property type="entry name" value="Periplasmic binding protein-like II"/>
    <property type="match status" value="1"/>
</dbReference>
<dbReference type="PANTHER" id="PTHR43649:SF14">
    <property type="entry name" value="BLR3389 PROTEIN"/>
    <property type="match status" value="1"/>
</dbReference>
<dbReference type="EMBL" id="CP038266">
    <property type="protein sequence ID" value="QBR89916.1"/>
    <property type="molecule type" value="Genomic_DNA"/>
</dbReference>
<sequence>MQRHTRLAALAGGAALLLGVTACAPGAGTPENAPSGGAISTDISEVGEMTLTVWDQEVRGGQNEEIERLNAAFEEKYPNITIERVSQAFEDLNTTLRLALTDKDAPDVVQANNGRNTMGAFVEAGQLRPLDDYADAYGWLERYSPSVLQYSTYSEDAAVFGDGNLYGLPQMGEVVGVFYSKSKLEGLGLEVPGTWDEFDAALAAAKEAGEIPLQLGNIEQWPAGHVFGPLQGAYVDPESITSLGLGNPGASWTTPENEAAAAALQGWVDSGYFNDGVNGTDYDDAWQALADGQGVFLLGGSWLSADLEDAMGEDVGFFVPATESGSVATTGGTSLPFAITSAAENTDVAAAYIDFLTSDDAMDIIVETGNLPVNRTAELAPSSGVLADVFAVFGEVTTDGDLLPYLDYATPTAGETLGRALQGLLAGEMTPTAFTEQLEADYSEFVAANE</sequence>
<evidence type="ECO:0000256" key="1">
    <source>
        <dbReference type="SAM" id="SignalP"/>
    </source>
</evidence>
<evidence type="ECO:0000313" key="3">
    <source>
        <dbReference type="Proteomes" id="UP000295748"/>
    </source>
</evidence>
<proteinExistence type="predicted"/>
<organism evidence="2 3">
    <name type="scientific">Microbacterium wangchenii</name>
    <dbReference type="NCBI Taxonomy" id="2541726"/>
    <lineage>
        <taxon>Bacteria</taxon>
        <taxon>Bacillati</taxon>
        <taxon>Actinomycetota</taxon>
        <taxon>Actinomycetes</taxon>
        <taxon>Micrococcales</taxon>
        <taxon>Microbacteriaceae</taxon>
        <taxon>Microbacterium</taxon>
    </lineage>
</organism>
<accession>A0ABX5SXF9</accession>
<feature type="chain" id="PRO_5047269946" evidence="1">
    <location>
        <begin position="25"/>
        <end position="450"/>
    </location>
</feature>
<keyword evidence="1" id="KW-0732">Signal</keyword>
<protein>
    <submittedName>
        <fullName evidence="2">Extracellular solute-binding protein</fullName>
    </submittedName>
</protein>
<evidence type="ECO:0000313" key="2">
    <source>
        <dbReference type="EMBL" id="QBR89916.1"/>
    </source>
</evidence>
<dbReference type="Pfam" id="PF01547">
    <property type="entry name" value="SBP_bac_1"/>
    <property type="match status" value="1"/>
</dbReference>
<dbReference type="PROSITE" id="PS51257">
    <property type="entry name" value="PROKAR_LIPOPROTEIN"/>
    <property type="match status" value="1"/>
</dbReference>
<name>A0ABX5SXF9_9MICO</name>
<keyword evidence="3" id="KW-1185">Reference proteome</keyword>
<feature type="signal peptide" evidence="1">
    <location>
        <begin position="1"/>
        <end position="24"/>
    </location>
</feature>
<gene>
    <name evidence="2" type="ORF">E4K62_15225</name>
</gene>
<dbReference type="RefSeq" id="WP_135068898.1">
    <property type="nucleotide sequence ID" value="NZ_CP038266.1"/>
</dbReference>
<reference evidence="2 3" key="1">
    <citation type="submission" date="2019-03" db="EMBL/GenBank/DDBJ databases">
        <authorList>
            <person name="Dong K."/>
        </authorList>
    </citation>
    <scope>NUCLEOTIDE SEQUENCE [LARGE SCALE GENOMIC DNA]</scope>
    <source>
        <strain evidence="3">dk512</strain>
    </source>
</reference>
<dbReference type="PANTHER" id="PTHR43649">
    <property type="entry name" value="ARABINOSE-BINDING PROTEIN-RELATED"/>
    <property type="match status" value="1"/>
</dbReference>